<feature type="transmembrane region" description="Helical" evidence="8">
    <location>
        <begin position="290"/>
        <end position="311"/>
    </location>
</feature>
<feature type="transmembrane region" description="Helical" evidence="8">
    <location>
        <begin position="113"/>
        <end position="131"/>
    </location>
</feature>
<evidence type="ECO:0000256" key="2">
    <source>
        <dbReference type="ARBA" id="ARBA00006236"/>
    </source>
</evidence>
<gene>
    <name evidence="10" type="primary">bcr</name>
    <name evidence="10" type="ORF">NCTC13652_01593</name>
</gene>
<dbReference type="Pfam" id="PF07690">
    <property type="entry name" value="MFS_1"/>
    <property type="match status" value="1"/>
</dbReference>
<keyword evidence="7 8" id="KW-0472">Membrane</keyword>
<dbReference type="PANTHER" id="PTHR42718:SF46">
    <property type="entry name" value="BLR6921 PROTEIN"/>
    <property type="match status" value="1"/>
</dbReference>
<dbReference type="PROSITE" id="PS50850">
    <property type="entry name" value="MFS"/>
    <property type="match status" value="1"/>
</dbReference>
<feature type="transmembrane region" description="Helical" evidence="8">
    <location>
        <begin position="244"/>
        <end position="270"/>
    </location>
</feature>
<sequence>MRSPLIRVAVRTGTLSTSINVYQSIYSVDVHSSQTVATTGRADIGAGVLTTVALVSGLSPLATDTYLATFPALGRELGVSSSAVQITLTTYMLGFGVGQYVIGAVSDRLGRRYLLIGGTSLAAAASAGAALSPTIQLLWLTRFLQGVGAAAGAVLARAVVGDTSSGRRLAQLLSLMMMVQGVLPVAAPLLGAFLAEPLGWRGIMWLLAGISMVLLVALVIVVPESLPAERRVRTPIARVIAAPLRVLSVGQFGAFSLAIMAGFGVLFAYISSSSFILQDVFGLTEIEYGLVFAINAAVMIIGSALNSRLVITHLPMRVVRAALVVMMAGCAAALIDALAAPRLVVFVAAVSLASAGLSALLPNLTTQALSALPAESQGAGSAVIGTGQAVSAAAVAPLVGLGTSSLPTAIVMTSCAIVAGGAALVGSGASEPRH</sequence>
<dbReference type="InterPro" id="IPR036259">
    <property type="entry name" value="MFS_trans_sf"/>
</dbReference>
<dbReference type="EMBL" id="LR134473">
    <property type="protein sequence ID" value="VEI03392.1"/>
    <property type="molecule type" value="Genomic_DNA"/>
</dbReference>
<dbReference type="SUPFAM" id="SSF103473">
    <property type="entry name" value="MFS general substrate transporter"/>
    <property type="match status" value="1"/>
</dbReference>
<keyword evidence="5 8" id="KW-0812">Transmembrane</keyword>
<feature type="transmembrane region" description="Helical" evidence="8">
    <location>
        <begin position="343"/>
        <end position="361"/>
    </location>
</feature>
<keyword evidence="11" id="KW-1185">Reference proteome</keyword>
<dbReference type="InterPro" id="IPR011701">
    <property type="entry name" value="MFS"/>
</dbReference>
<accession>A0A3S4YXE7</accession>
<evidence type="ECO:0000259" key="9">
    <source>
        <dbReference type="PROSITE" id="PS50850"/>
    </source>
</evidence>
<feature type="transmembrane region" description="Helical" evidence="8">
    <location>
        <begin position="172"/>
        <end position="191"/>
    </location>
</feature>
<reference evidence="10 11" key="1">
    <citation type="submission" date="2018-12" db="EMBL/GenBank/DDBJ databases">
        <authorList>
            <consortium name="Pathogen Informatics"/>
        </authorList>
    </citation>
    <scope>NUCLEOTIDE SEQUENCE [LARGE SCALE GENOMIC DNA]</scope>
    <source>
        <strain evidence="10 11">NCTC13652</strain>
    </source>
</reference>
<feature type="transmembrane region" description="Helical" evidence="8">
    <location>
        <begin position="82"/>
        <end position="101"/>
    </location>
</feature>
<feature type="transmembrane region" description="Helical" evidence="8">
    <location>
        <begin position="318"/>
        <end position="337"/>
    </location>
</feature>
<dbReference type="OrthoDB" id="9814303at2"/>
<evidence type="ECO:0000256" key="8">
    <source>
        <dbReference type="SAM" id="Phobius"/>
    </source>
</evidence>
<proteinExistence type="inferred from homology"/>
<dbReference type="InterPro" id="IPR004812">
    <property type="entry name" value="Efflux_drug-R_Bcr/CmlA"/>
</dbReference>
<evidence type="ECO:0000256" key="1">
    <source>
        <dbReference type="ARBA" id="ARBA00004651"/>
    </source>
</evidence>
<dbReference type="Gene3D" id="1.20.1720.10">
    <property type="entry name" value="Multidrug resistance protein D"/>
    <property type="match status" value="1"/>
</dbReference>
<dbReference type="InterPro" id="IPR005829">
    <property type="entry name" value="Sugar_transporter_CS"/>
</dbReference>
<evidence type="ECO:0000256" key="5">
    <source>
        <dbReference type="ARBA" id="ARBA00022692"/>
    </source>
</evidence>
<evidence type="ECO:0000256" key="4">
    <source>
        <dbReference type="ARBA" id="ARBA00022475"/>
    </source>
</evidence>
<evidence type="ECO:0000256" key="7">
    <source>
        <dbReference type="ARBA" id="ARBA00023136"/>
    </source>
</evidence>
<keyword evidence="4" id="KW-1003">Cell membrane</keyword>
<dbReference type="GO" id="GO:1990961">
    <property type="term" value="P:xenobiotic detoxification by transmembrane export across the plasma membrane"/>
    <property type="evidence" value="ECO:0007669"/>
    <property type="project" value="InterPro"/>
</dbReference>
<dbReference type="AlphaFoldDB" id="A0A3S4YXE7"/>
<dbReference type="STRING" id="1122997.GCA_000425285_02601"/>
<dbReference type="InterPro" id="IPR020846">
    <property type="entry name" value="MFS_dom"/>
</dbReference>
<dbReference type="GO" id="GO:0005886">
    <property type="term" value="C:plasma membrane"/>
    <property type="evidence" value="ECO:0007669"/>
    <property type="project" value="UniProtKB-SubCell"/>
</dbReference>
<dbReference type="Proteomes" id="UP000277858">
    <property type="component" value="Chromosome"/>
</dbReference>
<evidence type="ECO:0000256" key="6">
    <source>
        <dbReference type="ARBA" id="ARBA00022989"/>
    </source>
</evidence>
<dbReference type="GO" id="GO:0042910">
    <property type="term" value="F:xenobiotic transmembrane transporter activity"/>
    <property type="evidence" value="ECO:0007669"/>
    <property type="project" value="InterPro"/>
</dbReference>
<name>A0A3S4YXE7_9ACTN</name>
<dbReference type="RefSeq" id="WP_084149529.1">
    <property type="nucleotide sequence ID" value="NZ_JAKDOF010000212.1"/>
</dbReference>
<protein>
    <submittedName>
        <fullName evidence="10">Sulfonamide resistance protein</fullName>
    </submittedName>
</protein>
<organism evidence="10 11">
    <name type="scientific">Acidipropionibacterium jensenii</name>
    <dbReference type="NCBI Taxonomy" id="1749"/>
    <lineage>
        <taxon>Bacteria</taxon>
        <taxon>Bacillati</taxon>
        <taxon>Actinomycetota</taxon>
        <taxon>Actinomycetes</taxon>
        <taxon>Propionibacteriales</taxon>
        <taxon>Propionibacteriaceae</taxon>
        <taxon>Acidipropionibacterium</taxon>
    </lineage>
</organism>
<dbReference type="NCBIfam" id="TIGR00710">
    <property type="entry name" value="efflux_Bcr_CflA"/>
    <property type="match status" value="1"/>
</dbReference>
<dbReference type="PROSITE" id="PS00216">
    <property type="entry name" value="SUGAR_TRANSPORT_1"/>
    <property type="match status" value="1"/>
</dbReference>
<evidence type="ECO:0000313" key="10">
    <source>
        <dbReference type="EMBL" id="VEI03392.1"/>
    </source>
</evidence>
<evidence type="ECO:0000313" key="11">
    <source>
        <dbReference type="Proteomes" id="UP000277858"/>
    </source>
</evidence>
<keyword evidence="6 8" id="KW-1133">Transmembrane helix</keyword>
<feature type="transmembrane region" description="Helical" evidence="8">
    <location>
        <begin position="382"/>
        <end position="403"/>
    </location>
</feature>
<evidence type="ECO:0000256" key="3">
    <source>
        <dbReference type="ARBA" id="ARBA00022448"/>
    </source>
</evidence>
<feature type="transmembrane region" description="Helical" evidence="8">
    <location>
        <begin position="203"/>
        <end position="223"/>
    </location>
</feature>
<feature type="transmembrane region" description="Helical" evidence="8">
    <location>
        <begin position="137"/>
        <end position="160"/>
    </location>
</feature>
<dbReference type="PANTHER" id="PTHR42718">
    <property type="entry name" value="MAJOR FACILITATOR SUPERFAMILY MULTIDRUG TRANSPORTER MFSC"/>
    <property type="match status" value="1"/>
</dbReference>
<keyword evidence="3" id="KW-0813">Transport</keyword>
<comment type="similarity">
    <text evidence="2">Belongs to the major facilitator superfamily. Bcr/CmlA family.</text>
</comment>
<comment type="subcellular location">
    <subcellularLocation>
        <location evidence="1">Cell membrane</location>
        <topology evidence="1">Multi-pass membrane protein</topology>
    </subcellularLocation>
</comment>
<feature type="transmembrane region" description="Helical" evidence="8">
    <location>
        <begin position="409"/>
        <end position="429"/>
    </location>
</feature>
<feature type="domain" description="Major facilitator superfamily (MFS) profile" evidence="9">
    <location>
        <begin position="48"/>
        <end position="431"/>
    </location>
</feature>
<feature type="transmembrane region" description="Helical" evidence="8">
    <location>
        <begin position="44"/>
        <end position="62"/>
    </location>
</feature>